<reference evidence="1" key="1">
    <citation type="submission" date="2020-03" db="EMBL/GenBank/DDBJ databases">
        <title>The deep terrestrial virosphere.</title>
        <authorList>
            <person name="Holmfeldt K."/>
            <person name="Nilsson E."/>
            <person name="Simone D."/>
            <person name="Lopez-Fernandez M."/>
            <person name="Wu X."/>
            <person name="de Brujin I."/>
            <person name="Lundin D."/>
            <person name="Andersson A."/>
            <person name="Bertilsson S."/>
            <person name="Dopson M."/>
        </authorList>
    </citation>
    <scope>NUCLEOTIDE SEQUENCE</scope>
    <source>
        <strain evidence="1">TM448A01407</strain>
    </source>
</reference>
<evidence type="ECO:0000313" key="1">
    <source>
        <dbReference type="EMBL" id="QJA49595.1"/>
    </source>
</evidence>
<dbReference type="AlphaFoldDB" id="A0A6H1ZQP5"/>
<protein>
    <submittedName>
        <fullName evidence="1">Uncharacterized protein</fullName>
    </submittedName>
</protein>
<organism evidence="1">
    <name type="scientific">viral metagenome</name>
    <dbReference type="NCBI Taxonomy" id="1070528"/>
    <lineage>
        <taxon>unclassified sequences</taxon>
        <taxon>metagenomes</taxon>
        <taxon>organismal metagenomes</taxon>
    </lineage>
</organism>
<gene>
    <name evidence="1" type="ORF">TM448A01407_0014</name>
</gene>
<accession>A0A6H1ZQP5</accession>
<name>A0A6H1ZQP5_9ZZZZ</name>
<sequence>MKYDTAGNKIIEPTQNCDCRHTGGCQKCNPLPSFIGCISDEEAEDMKSKIKEFRVRFDRDIKERNKNMFPEIKRKCINCGEELDDFCSRYCKIEKDVSLEI</sequence>
<proteinExistence type="predicted"/>
<dbReference type="EMBL" id="MT144144">
    <property type="protein sequence ID" value="QJA49595.1"/>
    <property type="molecule type" value="Genomic_DNA"/>
</dbReference>